<dbReference type="GO" id="GO:0016491">
    <property type="term" value="F:oxidoreductase activity"/>
    <property type="evidence" value="ECO:0007669"/>
    <property type="project" value="UniProtKB-KW"/>
</dbReference>
<keyword evidence="2" id="KW-0560">Oxidoreductase</keyword>
<dbReference type="PANTHER" id="PTHR43639:SF1">
    <property type="entry name" value="SHORT-CHAIN DEHYDROGENASE_REDUCTASE FAMILY PROTEIN"/>
    <property type="match status" value="1"/>
</dbReference>
<dbReference type="PRINTS" id="PR00081">
    <property type="entry name" value="GDHRDH"/>
</dbReference>
<dbReference type="HOGENOM" id="CLU_010194_1_3_11"/>
<reference evidence="4" key="1">
    <citation type="submission" date="2009-09" db="EMBL/GenBank/DDBJ databases">
        <title>The complete genome of Kribbella flavida DSM 17836.</title>
        <authorList>
            <consortium name="US DOE Joint Genome Institute (JGI-PGF)"/>
            <person name="Lucas S."/>
            <person name="Copeland A."/>
            <person name="Lapidus A."/>
            <person name="Glavina del Rio T."/>
            <person name="Dalin E."/>
            <person name="Tice H."/>
            <person name="Bruce D."/>
            <person name="Goodwin L."/>
            <person name="Pitluck S."/>
            <person name="Kyrpides N."/>
            <person name="Mavromatis K."/>
            <person name="Ivanova N."/>
            <person name="Saunders E."/>
            <person name="Brettin T."/>
            <person name="Detter J.C."/>
            <person name="Han C."/>
            <person name="Larimer F."/>
            <person name="Land M."/>
            <person name="Hauser L."/>
            <person name="Markowitz V."/>
            <person name="Cheng J.-F."/>
            <person name="Hugenholtz P."/>
            <person name="Woyke T."/>
            <person name="Wu D."/>
            <person name="Pukall R."/>
            <person name="Klenk H.-P."/>
            <person name="Eisen J.A."/>
        </authorList>
    </citation>
    <scope>NUCLEOTIDE SEQUENCE [LARGE SCALE GENOMIC DNA]</scope>
    <source>
        <strain evidence="4">DSM 17836 / JCM 10339 / NBRC 14399</strain>
    </source>
</reference>
<dbReference type="PRINTS" id="PR00080">
    <property type="entry name" value="SDRFAMILY"/>
</dbReference>
<proteinExistence type="inferred from homology"/>
<evidence type="ECO:0000313" key="3">
    <source>
        <dbReference type="EMBL" id="ADB29804.1"/>
    </source>
</evidence>
<dbReference type="STRING" id="479435.Kfla_0683"/>
<comment type="similarity">
    <text evidence="1">Belongs to the short-chain dehydrogenases/reductases (SDR) family.</text>
</comment>
<dbReference type="KEGG" id="kfl:Kfla_0683"/>
<keyword evidence="4" id="KW-1185">Reference proteome</keyword>
<gene>
    <name evidence="3" type="ordered locus">Kfla_0683</name>
</gene>
<evidence type="ECO:0000256" key="2">
    <source>
        <dbReference type="ARBA" id="ARBA00023002"/>
    </source>
</evidence>
<dbReference type="SUPFAM" id="SSF51735">
    <property type="entry name" value="NAD(P)-binding Rossmann-fold domains"/>
    <property type="match status" value="1"/>
</dbReference>
<evidence type="ECO:0000256" key="1">
    <source>
        <dbReference type="ARBA" id="ARBA00006484"/>
    </source>
</evidence>
<dbReference type="eggNOG" id="COG1028">
    <property type="taxonomic scope" value="Bacteria"/>
</dbReference>
<dbReference type="Pfam" id="PF13561">
    <property type="entry name" value="adh_short_C2"/>
    <property type="match status" value="1"/>
</dbReference>
<sequence length="247" mass="25173">MGLLDGKAALVTGGSRGIGAAVVRRLAADGAAVTFTYAASAQAADEVVAQVRESGGRAYAVRADQADITALPAVFDAAAEPAGGLDILVCNAARSMVKPIAEVTEHDYDQLLGTNLKGPYFAIQRAGDVLRDGGRIITVSTLNTSFPAPGISLYAGSKGGLEQITKVAAREYGARGITANIVSPGATDTDMFRDANPPEVADLLIGLTALGRVGEPGDVADVVAFLAGPDSHWLTGQNLRATGGLLL</sequence>
<dbReference type="OrthoDB" id="517007at2"/>
<dbReference type="Proteomes" id="UP000007967">
    <property type="component" value="Chromosome"/>
</dbReference>
<protein>
    <submittedName>
        <fullName evidence="3">Short-chain dehydrogenase/reductase SDR</fullName>
    </submittedName>
</protein>
<dbReference type="Gene3D" id="3.40.50.720">
    <property type="entry name" value="NAD(P)-binding Rossmann-like Domain"/>
    <property type="match status" value="1"/>
</dbReference>
<dbReference type="RefSeq" id="WP_012918360.1">
    <property type="nucleotide sequence ID" value="NC_013729.1"/>
</dbReference>
<accession>D2PXF6</accession>
<dbReference type="InterPro" id="IPR036291">
    <property type="entry name" value="NAD(P)-bd_dom_sf"/>
</dbReference>
<dbReference type="EMBL" id="CP001736">
    <property type="protein sequence ID" value="ADB29804.1"/>
    <property type="molecule type" value="Genomic_DNA"/>
</dbReference>
<name>D2PXF6_KRIFD</name>
<dbReference type="AlphaFoldDB" id="D2PXF6"/>
<organism evidence="3 4">
    <name type="scientific">Kribbella flavida (strain DSM 17836 / JCM 10339 / NBRC 14399)</name>
    <dbReference type="NCBI Taxonomy" id="479435"/>
    <lineage>
        <taxon>Bacteria</taxon>
        <taxon>Bacillati</taxon>
        <taxon>Actinomycetota</taxon>
        <taxon>Actinomycetes</taxon>
        <taxon>Propionibacteriales</taxon>
        <taxon>Kribbellaceae</taxon>
        <taxon>Kribbella</taxon>
    </lineage>
</organism>
<evidence type="ECO:0000313" key="4">
    <source>
        <dbReference type="Proteomes" id="UP000007967"/>
    </source>
</evidence>
<dbReference type="InterPro" id="IPR002347">
    <property type="entry name" value="SDR_fam"/>
</dbReference>
<dbReference type="PANTHER" id="PTHR43639">
    <property type="entry name" value="OXIDOREDUCTASE, SHORT-CHAIN DEHYDROGENASE/REDUCTASE FAMILY (AFU_ORTHOLOGUE AFUA_5G02870)"/>
    <property type="match status" value="1"/>
</dbReference>
<dbReference type="FunFam" id="3.40.50.720:FF:000084">
    <property type="entry name" value="Short-chain dehydrogenase reductase"/>
    <property type="match status" value="1"/>
</dbReference>
<reference evidence="3 4" key="2">
    <citation type="journal article" date="2010" name="Stand. Genomic Sci.">
        <title>Complete genome sequence of Kribbella flavida type strain (IFO 14399).</title>
        <authorList>
            <person name="Pukall R."/>
            <person name="Lapidus A."/>
            <person name="Glavina Del Rio T."/>
            <person name="Copeland A."/>
            <person name="Tice H."/>
            <person name="Cheng J.-F."/>
            <person name="Lucas S."/>
            <person name="Chen F."/>
            <person name="Nolan M."/>
            <person name="LaButti K."/>
            <person name="Pati A."/>
            <person name="Ivanova N."/>
            <person name="Mavrommatis K."/>
            <person name="Mikhailova N."/>
            <person name="Pitluck S."/>
            <person name="Bruce D."/>
            <person name="Goodwin L."/>
            <person name="Land M."/>
            <person name="Hauser L."/>
            <person name="Chang Y.-J."/>
            <person name="Jeffries C.D."/>
            <person name="Chen A."/>
            <person name="Palaniappan K."/>
            <person name="Chain P."/>
            <person name="Rohde M."/>
            <person name="Goeker M."/>
            <person name="Bristow J."/>
            <person name="Eisen J.A."/>
            <person name="Markowitz V."/>
            <person name="Hugenholtz P."/>
            <person name="Kyrpides N.C."/>
            <person name="Klenk H.-P."/>
            <person name="Brettin T."/>
        </authorList>
    </citation>
    <scope>NUCLEOTIDE SEQUENCE [LARGE SCALE GENOMIC DNA]</scope>
    <source>
        <strain evidence="4">DSM 17836 / JCM 10339 / NBRC 14399</strain>
    </source>
</reference>